<organism evidence="2 3">
    <name type="scientific">Prunus dulcis</name>
    <name type="common">Almond</name>
    <name type="synonym">Amygdalus dulcis</name>
    <dbReference type="NCBI Taxonomy" id="3755"/>
    <lineage>
        <taxon>Eukaryota</taxon>
        <taxon>Viridiplantae</taxon>
        <taxon>Streptophyta</taxon>
        <taxon>Embryophyta</taxon>
        <taxon>Tracheophyta</taxon>
        <taxon>Spermatophyta</taxon>
        <taxon>Magnoliopsida</taxon>
        <taxon>eudicotyledons</taxon>
        <taxon>Gunneridae</taxon>
        <taxon>Pentapetalae</taxon>
        <taxon>rosids</taxon>
        <taxon>fabids</taxon>
        <taxon>Rosales</taxon>
        <taxon>Rosaceae</taxon>
        <taxon>Amygdaloideae</taxon>
        <taxon>Amygdaleae</taxon>
        <taxon>Prunus</taxon>
    </lineage>
</organism>
<gene>
    <name evidence="2" type="ORF">L3X38_007090</name>
</gene>
<evidence type="ECO:0000313" key="2">
    <source>
        <dbReference type="EMBL" id="KAI5354195.1"/>
    </source>
</evidence>
<accession>A0AAD4ZU04</accession>
<dbReference type="AlphaFoldDB" id="A0AAD4ZU04"/>
<dbReference type="EMBL" id="JAJFAZ020000001">
    <property type="protein sequence ID" value="KAI5354195.1"/>
    <property type="molecule type" value="Genomic_DNA"/>
</dbReference>
<evidence type="ECO:0000313" key="3">
    <source>
        <dbReference type="Proteomes" id="UP001054821"/>
    </source>
</evidence>
<name>A0AAD4ZU04_PRUDU</name>
<feature type="region of interest" description="Disordered" evidence="1">
    <location>
        <begin position="1"/>
        <end position="22"/>
    </location>
</feature>
<comment type="caution">
    <text evidence="2">The sequence shown here is derived from an EMBL/GenBank/DDBJ whole genome shotgun (WGS) entry which is preliminary data.</text>
</comment>
<reference evidence="2 3" key="1">
    <citation type="journal article" date="2022" name="G3 (Bethesda)">
        <title>Whole-genome sequence and methylome profiling of the almond [Prunus dulcis (Mill.) D.A. Webb] cultivar 'Nonpareil'.</title>
        <authorList>
            <person name="D'Amico-Willman K.M."/>
            <person name="Ouma W.Z."/>
            <person name="Meulia T."/>
            <person name="Sideli G.M."/>
            <person name="Gradziel T.M."/>
            <person name="Fresnedo-Ramirez J."/>
        </authorList>
    </citation>
    <scope>NUCLEOTIDE SEQUENCE [LARGE SCALE GENOMIC DNA]</scope>
    <source>
        <strain evidence="2">Clone GOH B32 T37-40</strain>
    </source>
</reference>
<sequence>MNIMHASQGLYKETPIPKRGGQKNQRLLLKVRHEIAGWTICWGRGRGVRKATSIVTIDPHEAACTMIIIDLETVRTIAGAYPPKPLYQGNHH</sequence>
<protein>
    <submittedName>
        <fullName evidence="2">Uncharacterized protein</fullName>
    </submittedName>
</protein>
<dbReference type="Proteomes" id="UP001054821">
    <property type="component" value="Chromosome 1"/>
</dbReference>
<evidence type="ECO:0000256" key="1">
    <source>
        <dbReference type="SAM" id="MobiDB-lite"/>
    </source>
</evidence>
<proteinExistence type="predicted"/>
<keyword evidence="3" id="KW-1185">Reference proteome</keyword>